<dbReference type="EMBL" id="CP123000">
    <property type="protein sequence ID" value="WGI68737.1"/>
    <property type="molecule type" value="Genomic_DNA"/>
</dbReference>
<keyword evidence="3" id="KW-1185">Reference proteome</keyword>
<feature type="transmembrane region" description="Helical" evidence="1">
    <location>
        <begin position="44"/>
        <end position="62"/>
    </location>
</feature>
<sequence>MKRFDIIDGMRGYFLVFMLINHLIFAGGYFLVKINHNQLAFVEDAQGFVFLSGLLIGMVYAKKMMRNGYAAGRAAIYTRAFELYRYAMGIVLVVLAAQMLLPGAYTIWFNWLGYTNFDDPLRLAAIASFLYQPTFMDILPQYIVYMLFAPMLVKLVLEDKWHYVIAGSIILWMTAQLGLQQIVTTPLNDVVMGVDDQGVRVSFNLLGWQIVFYSALVLGALTSADKIDWKKILSPDNTFIPKVALVLVLFFLPLRLITAHELMPPHMIGKFASMEIRADFGPVYLLNFAAVAMLVTWLIVAGPKHKAAWVRRIAGALTWVFSLKYLQLLGRHSLYVYVWHVAIVYFVYYFDGRSPELDELTKTAIAFVSIALLSIPALWRERDKLFGTSSQQSTPVKVHQSAKSGARQQMVIR</sequence>
<keyword evidence="1" id="KW-0472">Membrane</keyword>
<dbReference type="Pfam" id="PF10129">
    <property type="entry name" value="OpgC_C"/>
    <property type="match status" value="1"/>
</dbReference>
<dbReference type="PIRSF" id="PIRSF028704">
    <property type="entry name" value="UPC028704"/>
    <property type="match status" value="1"/>
</dbReference>
<dbReference type="PANTHER" id="PTHR38592">
    <property type="entry name" value="BLL4819 PROTEIN"/>
    <property type="match status" value="1"/>
</dbReference>
<dbReference type="PANTHER" id="PTHR38592:SF3">
    <property type="entry name" value="BLL4819 PROTEIN"/>
    <property type="match status" value="1"/>
</dbReference>
<proteinExistence type="predicted"/>
<accession>A0ABY8M2G5</accession>
<feature type="transmembrane region" description="Helical" evidence="1">
    <location>
        <begin position="12"/>
        <end position="32"/>
    </location>
</feature>
<name>A0ABY8M2G5_9HYPH</name>
<dbReference type="RefSeq" id="WP_227701887.1">
    <property type="nucleotide sequence ID" value="NZ_CP123000.1"/>
</dbReference>
<evidence type="ECO:0000313" key="2">
    <source>
        <dbReference type="EMBL" id="WGI68737.1"/>
    </source>
</evidence>
<gene>
    <name evidence="2" type="primary">opgC</name>
    <name evidence="2" type="ORF">QEO92_01160</name>
</gene>
<evidence type="ECO:0000256" key="1">
    <source>
        <dbReference type="SAM" id="Phobius"/>
    </source>
</evidence>
<evidence type="ECO:0000313" key="3">
    <source>
        <dbReference type="Proteomes" id="UP001227095"/>
    </source>
</evidence>
<feature type="transmembrane region" description="Helical" evidence="1">
    <location>
        <begin position="283"/>
        <end position="302"/>
    </location>
</feature>
<dbReference type="InterPro" id="IPR014550">
    <property type="entry name" value="UCP028704_OpgC"/>
</dbReference>
<feature type="transmembrane region" description="Helical" evidence="1">
    <location>
        <begin position="334"/>
        <end position="350"/>
    </location>
</feature>
<dbReference type="Proteomes" id="UP001227095">
    <property type="component" value="Chromosome"/>
</dbReference>
<feature type="transmembrane region" description="Helical" evidence="1">
    <location>
        <begin position="83"/>
        <end position="108"/>
    </location>
</feature>
<feature type="transmembrane region" description="Helical" evidence="1">
    <location>
        <begin position="138"/>
        <end position="157"/>
    </location>
</feature>
<keyword evidence="1" id="KW-0812">Transmembrane</keyword>
<feature type="transmembrane region" description="Helical" evidence="1">
    <location>
        <begin position="203"/>
        <end position="222"/>
    </location>
</feature>
<keyword evidence="1" id="KW-1133">Transmembrane helix</keyword>
<feature type="transmembrane region" description="Helical" evidence="1">
    <location>
        <begin position="164"/>
        <end position="183"/>
    </location>
</feature>
<feature type="transmembrane region" description="Helical" evidence="1">
    <location>
        <begin position="243"/>
        <end position="263"/>
    </location>
</feature>
<reference evidence="2 3" key="1">
    <citation type="submission" date="2023-04" db="EMBL/GenBank/DDBJ databases">
        <title>Neorhizobium petrolearium OS53, complete genome.</title>
        <authorList>
            <person name="Yu T."/>
        </authorList>
    </citation>
    <scope>NUCLEOTIDE SEQUENCE [LARGE SCALE GENOMIC DNA]</scope>
    <source>
        <strain evidence="2 3">OS53</strain>
    </source>
</reference>
<organism evidence="2 3">
    <name type="scientific">Neorhizobium petrolearium</name>
    <dbReference type="NCBI Taxonomy" id="515361"/>
    <lineage>
        <taxon>Bacteria</taxon>
        <taxon>Pseudomonadati</taxon>
        <taxon>Pseudomonadota</taxon>
        <taxon>Alphaproteobacteria</taxon>
        <taxon>Hyphomicrobiales</taxon>
        <taxon>Rhizobiaceae</taxon>
        <taxon>Rhizobium/Agrobacterium group</taxon>
        <taxon>Neorhizobium</taxon>
    </lineage>
</organism>
<feature type="transmembrane region" description="Helical" evidence="1">
    <location>
        <begin position="362"/>
        <end position="379"/>
    </location>
</feature>
<protein>
    <submittedName>
        <fullName evidence="2">OpgC domain-containing protein</fullName>
    </submittedName>
</protein>